<reference evidence="3" key="1">
    <citation type="submission" date="2018-06" db="EMBL/GenBank/DDBJ databases">
        <authorList>
            <consortium name="Pathogen Informatics"/>
            <person name="Doyle S."/>
        </authorList>
    </citation>
    <scope>NUCLEOTIDE SEQUENCE [LARGE SCALE GENOMIC DNA]</scope>
    <source>
        <strain evidence="3">NCTC11421</strain>
    </source>
</reference>
<sequence length="180" mass="20194">MNTANSPACPLAVLPFKRIEPLRISSLASMKDKSDGIFYSVGRCVETRLQRGDGKSERRLTARTDGRPIKKNPHGRVIPLNCREAVQVTAKGDYESKQTQCKQIVDYIRNKGCITSLEAYQNLKVTQLAARITDLEGRGFVFAKPRMKAGGRGQPVTHYSIVENGVEVWAQDQWEWKDGK</sequence>
<dbReference type="EMBL" id="UGRI01000001">
    <property type="protein sequence ID" value="SUA24133.1"/>
    <property type="molecule type" value="Genomic_DNA"/>
</dbReference>
<feature type="compositionally biased region" description="Basic and acidic residues" evidence="1">
    <location>
        <begin position="50"/>
        <end position="68"/>
    </location>
</feature>
<dbReference type="AlphaFoldDB" id="A0A378VZ08"/>
<accession>A0A378VZ08</accession>
<proteinExistence type="predicted"/>
<gene>
    <name evidence="3" type="ORF">NCTC11421_02124</name>
</gene>
<name>A0A378VZ08_NEIGO</name>
<organism evidence="3">
    <name type="scientific">Neisseria gonorrhoeae</name>
    <dbReference type="NCBI Taxonomy" id="485"/>
    <lineage>
        <taxon>Bacteria</taxon>
        <taxon>Pseudomonadati</taxon>
        <taxon>Pseudomonadota</taxon>
        <taxon>Betaproteobacteria</taxon>
        <taxon>Neisseriales</taxon>
        <taxon>Neisseriaceae</taxon>
        <taxon>Neisseria</taxon>
    </lineage>
</organism>
<feature type="region of interest" description="Disordered" evidence="1">
    <location>
        <begin position="50"/>
        <end position="74"/>
    </location>
</feature>
<evidence type="ECO:0000313" key="3">
    <source>
        <dbReference type="EMBL" id="SUA24133.1"/>
    </source>
</evidence>
<evidence type="ECO:0000259" key="2">
    <source>
        <dbReference type="Pfam" id="PF14090"/>
    </source>
</evidence>
<evidence type="ECO:0000256" key="1">
    <source>
        <dbReference type="SAM" id="MobiDB-lite"/>
    </source>
</evidence>
<dbReference type="InterPro" id="IPR055245">
    <property type="entry name" value="HTH_proteobacteria"/>
</dbReference>
<dbReference type="Pfam" id="PF14090">
    <property type="entry name" value="HTH_39"/>
    <property type="match status" value="1"/>
</dbReference>
<protein>
    <submittedName>
        <fullName evidence="3">Phage associated protein</fullName>
    </submittedName>
</protein>
<feature type="domain" description="Winged helix-turn-helix" evidence="2">
    <location>
        <begin position="99"/>
        <end position="163"/>
    </location>
</feature>